<dbReference type="SUPFAM" id="SSF53850">
    <property type="entry name" value="Periplasmic binding protein-like II"/>
    <property type="match status" value="1"/>
</dbReference>
<dbReference type="CDD" id="cd07012">
    <property type="entry name" value="PBP2_Bug_TTT"/>
    <property type="match status" value="1"/>
</dbReference>
<evidence type="ECO:0000256" key="2">
    <source>
        <dbReference type="SAM" id="SignalP"/>
    </source>
</evidence>
<dbReference type="PANTHER" id="PTHR42928">
    <property type="entry name" value="TRICARBOXYLATE-BINDING PROTEIN"/>
    <property type="match status" value="1"/>
</dbReference>
<comment type="similarity">
    <text evidence="1">Belongs to the UPF0065 (bug) family.</text>
</comment>
<dbReference type="PANTHER" id="PTHR42928:SF5">
    <property type="entry name" value="BLR1237 PROTEIN"/>
    <property type="match status" value="1"/>
</dbReference>
<dbReference type="Pfam" id="PF03401">
    <property type="entry name" value="TctC"/>
    <property type="match status" value="1"/>
</dbReference>
<dbReference type="InterPro" id="IPR042100">
    <property type="entry name" value="Bug_dom1"/>
</dbReference>
<protein>
    <submittedName>
        <fullName evidence="3">Tripartite-type tricarboxylate transporter receptor subunit TctC</fullName>
    </submittedName>
</protein>
<proteinExistence type="inferred from homology"/>
<dbReference type="RefSeq" id="WP_354442979.1">
    <property type="nucleotide sequence ID" value="NZ_JBEPSH010000004.1"/>
</dbReference>
<organism evidence="3 4">
    <name type="scientific">Ottowia thiooxydans</name>
    <dbReference type="NCBI Taxonomy" id="219182"/>
    <lineage>
        <taxon>Bacteria</taxon>
        <taxon>Pseudomonadati</taxon>
        <taxon>Pseudomonadota</taxon>
        <taxon>Betaproteobacteria</taxon>
        <taxon>Burkholderiales</taxon>
        <taxon>Comamonadaceae</taxon>
        <taxon>Ottowia</taxon>
    </lineage>
</organism>
<evidence type="ECO:0000256" key="1">
    <source>
        <dbReference type="ARBA" id="ARBA00006987"/>
    </source>
</evidence>
<evidence type="ECO:0000313" key="3">
    <source>
        <dbReference type="EMBL" id="MET4576912.1"/>
    </source>
</evidence>
<comment type="caution">
    <text evidence="3">The sequence shown here is derived from an EMBL/GenBank/DDBJ whole genome shotgun (WGS) entry which is preliminary data.</text>
</comment>
<feature type="signal peptide" evidence="2">
    <location>
        <begin position="1"/>
        <end position="30"/>
    </location>
</feature>
<evidence type="ECO:0000313" key="4">
    <source>
        <dbReference type="Proteomes" id="UP001549320"/>
    </source>
</evidence>
<feature type="chain" id="PRO_5046121750" evidence="2">
    <location>
        <begin position="31"/>
        <end position="332"/>
    </location>
</feature>
<reference evidence="3 4" key="1">
    <citation type="submission" date="2024-06" db="EMBL/GenBank/DDBJ databases">
        <title>Sorghum-associated microbial communities from plants grown in Nebraska, USA.</title>
        <authorList>
            <person name="Schachtman D."/>
        </authorList>
    </citation>
    <scope>NUCLEOTIDE SEQUENCE [LARGE SCALE GENOMIC DNA]</scope>
    <source>
        <strain evidence="3 4">2709</strain>
    </source>
</reference>
<dbReference type="PIRSF" id="PIRSF017082">
    <property type="entry name" value="YflP"/>
    <property type="match status" value="1"/>
</dbReference>
<keyword evidence="2" id="KW-0732">Signal</keyword>
<dbReference type="Gene3D" id="3.40.190.150">
    <property type="entry name" value="Bordetella uptake gene, domain 1"/>
    <property type="match status" value="1"/>
</dbReference>
<dbReference type="EMBL" id="JBEPSH010000004">
    <property type="protein sequence ID" value="MET4576912.1"/>
    <property type="molecule type" value="Genomic_DNA"/>
</dbReference>
<gene>
    <name evidence="3" type="ORF">ABIE13_002023</name>
</gene>
<accession>A0ABV2Q8J2</accession>
<keyword evidence="3" id="KW-0675">Receptor</keyword>
<keyword evidence="4" id="KW-1185">Reference proteome</keyword>
<dbReference type="Proteomes" id="UP001549320">
    <property type="component" value="Unassembled WGS sequence"/>
</dbReference>
<name>A0ABV2Q8J2_9BURK</name>
<dbReference type="Gene3D" id="3.40.190.10">
    <property type="entry name" value="Periplasmic binding protein-like II"/>
    <property type="match status" value="1"/>
</dbReference>
<dbReference type="InterPro" id="IPR005064">
    <property type="entry name" value="BUG"/>
</dbReference>
<sequence length="332" mass="34322">MKSRAFGRREFTLGLLPSLVLGQSAVSAFAADAPGQPIKMIVPFPPGGGTDGVARVISTSFATLTKTPLIIDNRPGASGTIGIGAASKMPADGINLVLGQADNMAVAPYLLKSVPYNPLEDLQPIAFVADIPIVIVTSVDTPYKTLADVVRAGKSDKEDITFGSAGVGTTPHLSGELLAKAAGIKMRHISYKGSAPALTDALAGRISLMMSSISLIVPHLKSGKLRALAVTSATRSKALPDVPTVAEATGLANFNVGTWYGIFSPKGLAAAKAAKLNADINTVLGSKEVSAFIEGQEGGNIVKAGPELLAKKLADDTQLWKRVIKEANVSLE</sequence>